<reference evidence="3" key="1">
    <citation type="submission" date="2021-01" db="EMBL/GenBank/DDBJ databases">
        <authorList>
            <person name="Corre E."/>
            <person name="Pelletier E."/>
            <person name="Niang G."/>
            <person name="Scheremetjew M."/>
            <person name="Finn R."/>
            <person name="Kale V."/>
            <person name="Holt S."/>
            <person name="Cochrane G."/>
            <person name="Meng A."/>
            <person name="Brown T."/>
            <person name="Cohen L."/>
        </authorList>
    </citation>
    <scope>NUCLEOTIDE SEQUENCE</scope>
    <source>
        <strain evidence="3">379</strain>
    </source>
</reference>
<dbReference type="PANTHER" id="PTHR10984">
    <property type="entry name" value="ENDOPLASMIC RETICULUM-GOLGI INTERMEDIATE COMPARTMENT PROTEIN"/>
    <property type="match status" value="1"/>
</dbReference>
<comment type="similarity">
    <text evidence="1">Belongs to the ERGIC family.</text>
</comment>
<dbReference type="Pfam" id="PF07970">
    <property type="entry name" value="COPIIcoated_ERV"/>
    <property type="match status" value="1"/>
</dbReference>
<dbReference type="GO" id="GO:0005783">
    <property type="term" value="C:endoplasmic reticulum"/>
    <property type="evidence" value="ECO:0007669"/>
    <property type="project" value="TreeGrafter"/>
</dbReference>
<gene>
    <name evidence="3" type="ORF">EHUX00137_LOCUS22949</name>
</gene>
<dbReference type="EMBL" id="HBIR01029686">
    <property type="protein sequence ID" value="CAE0558399.1"/>
    <property type="molecule type" value="Transcribed_RNA"/>
</dbReference>
<dbReference type="InterPro" id="IPR045888">
    <property type="entry name" value="Erv"/>
</dbReference>
<evidence type="ECO:0000256" key="1">
    <source>
        <dbReference type="ARBA" id="ARBA00005648"/>
    </source>
</evidence>
<dbReference type="InterPro" id="IPR012936">
    <property type="entry name" value="Erv_C"/>
</dbReference>
<sequence>MPPMSSIPQCAREERRRAVSHDGGEGCNLYGTLEVARVTGTLTLAPVSLVHAPKSLLALALPTSRQQATEPGRFNVTHQIKKLSFGRDFPGQQSPLDGAWTHSPGGAAVARYFLKVVPTTYEFLSGEALHSSQCSTSRHLNLEL</sequence>
<dbReference type="AlphaFoldDB" id="A0A7S3SMF6"/>
<protein>
    <recommendedName>
        <fullName evidence="2">Endoplasmic reticulum vesicle transporter C-terminal domain-containing protein</fullName>
    </recommendedName>
</protein>
<name>A0A7S3SMF6_EMIHU</name>
<feature type="domain" description="Endoplasmic reticulum vesicle transporter C-terminal" evidence="2">
    <location>
        <begin position="4"/>
        <end position="139"/>
    </location>
</feature>
<evidence type="ECO:0000313" key="3">
    <source>
        <dbReference type="EMBL" id="CAE0558399.1"/>
    </source>
</evidence>
<accession>A0A7S3SMF6</accession>
<organism evidence="3">
    <name type="scientific">Emiliania huxleyi</name>
    <name type="common">Coccolithophore</name>
    <name type="synonym">Pontosphaera huxleyi</name>
    <dbReference type="NCBI Taxonomy" id="2903"/>
    <lineage>
        <taxon>Eukaryota</taxon>
        <taxon>Haptista</taxon>
        <taxon>Haptophyta</taxon>
        <taxon>Prymnesiophyceae</taxon>
        <taxon>Isochrysidales</taxon>
        <taxon>Noelaerhabdaceae</taxon>
        <taxon>Emiliania</taxon>
    </lineage>
</organism>
<dbReference type="GO" id="GO:0030134">
    <property type="term" value="C:COPII-coated ER to Golgi transport vesicle"/>
    <property type="evidence" value="ECO:0007669"/>
    <property type="project" value="TreeGrafter"/>
</dbReference>
<evidence type="ECO:0000259" key="2">
    <source>
        <dbReference type="Pfam" id="PF07970"/>
    </source>
</evidence>
<proteinExistence type="inferred from homology"/>
<dbReference type="PANTHER" id="PTHR10984:SF25">
    <property type="entry name" value="ENDOPLASMIC RETICULUM-GOLGI INTERMEDIATE COMPARTMENT PROTEIN 3"/>
    <property type="match status" value="1"/>
</dbReference>